<feature type="compositionally biased region" description="Pro residues" evidence="2">
    <location>
        <begin position="1290"/>
        <end position="1307"/>
    </location>
</feature>
<feature type="compositionally biased region" description="Low complexity" evidence="2">
    <location>
        <begin position="588"/>
        <end position="618"/>
    </location>
</feature>
<feature type="coiled-coil region" evidence="1">
    <location>
        <begin position="944"/>
        <end position="999"/>
    </location>
</feature>
<keyword evidence="1" id="KW-0175">Coiled coil</keyword>
<gene>
    <name evidence="3" type="ORF">Vafri_4313</name>
</gene>
<accession>A0A8J4ETQ4</accession>
<reference evidence="3" key="1">
    <citation type="journal article" date="2021" name="Proc. Natl. Acad. Sci. U.S.A.">
        <title>Three genomes in the algal genus Volvox reveal the fate of a haploid sex-determining region after a transition to homothallism.</title>
        <authorList>
            <person name="Yamamoto K."/>
            <person name="Hamaji T."/>
            <person name="Kawai-Toyooka H."/>
            <person name="Matsuzaki R."/>
            <person name="Takahashi F."/>
            <person name="Nishimura Y."/>
            <person name="Kawachi M."/>
            <person name="Noguchi H."/>
            <person name="Minakuchi Y."/>
            <person name="Umen J.G."/>
            <person name="Toyoda A."/>
            <person name="Nozaki H."/>
        </authorList>
    </citation>
    <scope>NUCLEOTIDE SEQUENCE</scope>
    <source>
        <strain evidence="3">NIES-3780</strain>
    </source>
</reference>
<proteinExistence type="predicted"/>
<dbReference type="EMBL" id="BNCO01000004">
    <property type="protein sequence ID" value="GIL47497.1"/>
    <property type="molecule type" value="Genomic_DNA"/>
</dbReference>
<dbReference type="GO" id="GO:0048024">
    <property type="term" value="P:regulation of mRNA splicing, via spliceosome"/>
    <property type="evidence" value="ECO:0007669"/>
    <property type="project" value="TreeGrafter"/>
</dbReference>
<feature type="compositionally biased region" description="Low complexity" evidence="2">
    <location>
        <begin position="335"/>
        <end position="357"/>
    </location>
</feature>
<feature type="compositionally biased region" description="Low complexity" evidence="2">
    <location>
        <begin position="237"/>
        <end position="248"/>
    </location>
</feature>
<evidence type="ECO:0000256" key="2">
    <source>
        <dbReference type="SAM" id="MobiDB-lite"/>
    </source>
</evidence>
<feature type="compositionally biased region" description="Gly residues" evidence="2">
    <location>
        <begin position="216"/>
        <end position="228"/>
    </location>
</feature>
<feature type="region of interest" description="Disordered" evidence="2">
    <location>
        <begin position="216"/>
        <end position="257"/>
    </location>
</feature>
<feature type="compositionally biased region" description="Low complexity" evidence="2">
    <location>
        <begin position="820"/>
        <end position="837"/>
    </location>
</feature>
<feature type="region of interest" description="Disordered" evidence="2">
    <location>
        <begin position="1207"/>
        <end position="1330"/>
    </location>
</feature>
<feature type="compositionally biased region" description="Polar residues" evidence="2">
    <location>
        <begin position="670"/>
        <end position="681"/>
    </location>
</feature>
<feature type="compositionally biased region" description="Acidic residues" evidence="2">
    <location>
        <begin position="1249"/>
        <end position="1269"/>
    </location>
</feature>
<feature type="region of interest" description="Disordered" evidence="2">
    <location>
        <begin position="441"/>
        <end position="721"/>
    </location>
</feature>
<dbReference type="GO" id="GO:0005681">
    <property type="term" value="C:spliceosomal complex"/>
    <property type="evidence" value="ECO:0007669"/>
    <property type="project" value="TreeGrafter"/>
</dbReference>
<evidence type="ECO:0000256" key="1">
    <source>
        <dbReference type="SAM" id="Coils"/>
    </source>
</evidence>
<feature type="compositionally biased region" description="Polar residues" evidence="2">
    <location>
        <begin position="569"/>
        <end position="587"/>
    </location>
</feature>
<keyword evidence="4" id="KW-1185">Reference proteome</keyword>
<protein>
    <submittedName>
        <fullName evidence="3">Uncharacterized protein</fullName>
    </submittedName>
</protein>
<feature type="compositionally biased region" description="Low complexity" evidence="2">
    <location>
        <begin position="441"/>
        <end position="461"/>
    </location>
</feature>
<evidence type="ECO:0000313" key="4">
    <source>
        <dbReference type="Proteomes" id="UP000747399"/>
    </source>
</evidence>
<feature type="region of interest" description="Disordered" evidence="2">
    <location>
        <begin position="870"/>
        <end position="937"/>
    </location>
</feature>
<dbReference type="InterPro" id="IPR052225">
    <property type="entry name" value="Ser/Arg_repetitive_matrix"/>
</dbReference>
<feature type="compositionally biased region" description="Polar residues" evidence="2">
    <location>
        <begin position="24"/>
        <end position="34"/>
    </location>
</feature>
<feature type="region of interest" description="Disordered" evidence="2">
    <location>
        <begin position="108"/>
        <end position="140"/>
    </location>
</feature>
<feature type="compositionally biased region" description="Low complexity" evidence="2">
    <location>
        <begin position="928"/>
        <end position="937"/>
    </location>
</feature>
<feature type="compositionally biased region" description="Polar residues" evidence="2">
    <location>
        <begin position="894"/>
        <end position="907"/>
    </location>
</feature>
<sequence>MAQPQNAQQQSRGRSGTPTRTSRLASSTGWTPQLSASGSSGTATAAPAVGVSPSRAPSLLTTAWEPDGAAFTVTSDPTALATAPGVMSSPVGPWLSSAGLALGADRKLVPTRSGTSRAPAIQPSRSMSHPRSAGRGAPGATGWTPVAVVAAAAAANAGSGSASPRTNLSACTPAAGSAVPAGLAFGSAMMASGNPVAGAGTMVTAAGVDASGEVWGPGTGAAGNGGGRQLPSRSNLRPPSWRSASSSSTANGQGAPSATSTAAMAALSVGVVEPYGAAALMSAPVSQVGGSRPRTSPDLSGQLLTGAAAAGTLGFIQSVAYARTGSDGWGQHTRPSSASPLGPNGSSGGAAPAAAAGNSGGYCPPLPQPSSSAMAKPASAAARRPLSAHQGTQDAAQRACRISLTCISDVPASPSLGDVGLGPGPSLPSLPGFVVPLTTSTQTSASGGAGSVSGAAVSGSTPRRMGSSMLVSLDGLPPGPSRLYEAITKQLEESDLELADAESSGGEDADKGFRGGDGGTGGGEIAETDVLLPPSGRQLRILPGDLQHNKPQPQPATTAQPPQQPQPAFSQSQVLQQPLPHQSNSDSQQTQQQQQQQQRPGQQAQQQQRPEQQQQQTAPVNVDGKRQPSDVNLQLGSLGHLRTASFNEPPATPATSYNPLQPNIRGRLSWTGTSPPASQVTAPLHVGVSPGSPPAAANRSTSPTTFGAPPSPVSNTSYPSAPPSTPTAIAYRFPALAFGPNQGGTLPPHVQALLQQTPGTASSASAPRDQATVAAAAVLAAAAGAVASAGVAAAVADLRNWFCPPTRHGNLPEDGPPGSPGSAPSGSTSGPLPSQRLPAGSAAAAAVAAAAIAGRPYAVNKLRVNLNVGPSSSRRPSDAEHYGGAAPSYPLPSSPNTGVPSLSENSSGAGGPNTGLMPPHPAGQRTPLLSHMQQQQLSHNQQLLVQLQQHRQQQQHQLQQLQHHQQQQHHQQLFQQQLALQQQQQLQQQQHRRQQQQQAHQSPLQQQQQQQKQALGKLVSLAEALAEANEQELQNFFISASAVGAPLEWEVGELPNSPRRQPMAAWRTGGGDSCSGEGGGATGPVRPPTAGKVDRPAAPSRPRGGGGGGALRQQVWLEGSAQLMAASTQLHKPQLWVQNGPRPVSEAFLWLARISEAPPSGWESDGWHQRPCTRGYLEGLRCGSGAVEAALEQEEMAAARAAEQQRAAAAREAQQPLGISSRVQTWRPAPRPQVRSAGSRRRRVTSSESSEDEDEDDDDDEEDSEEDETTTGRTRSLLPVAAARPRPKPRPPPPLAPRPRPTAPKPRLPATVRGRGRFGAGSDNGTAVDE</sequence>
<feature type="region of interest" description="Disordered" evidence="2">
    <location>
        <begin position="1055"/>
        <end position="1111"/>
    </location>
</feature>
<feature type="compositionally biased region" description="Low complexity" evidence="2">
    <location>
        <begin position="369"/>
        <end position="388"/>
    </location>
</feature>
<organism evidence="3 4">
    <name type="scientific">Volvox africanus</name>
    <dbReference type="NCBI Taxonomy" id="51714"/>
    <lineage>
        <taxon>Eukaryota</taxon>
        <taxon>Viridiplantae</taxon>
        <taxon>Chlorophyta</taxon>
        <taxon>core chlorophytes</taxon>
        <taxon>Chlorophyceae</taxon>
        <taxon>CS clade</taxon>
        <taxon>Chlamydomonadales</taxon>
        <taxon>Volvocaceae</taxon>
        <taxon>Volvox</taxon>
    </lineage>
</organism>
<feature type="compositionally biased region" description="Low complexity" evidence="2">
    <location>
        <begin position="35"/>
        <end position="53"/>
    </location>
</feature>
<feature type="compositionally biased region" description="Gly residues" evidence="2">
    <location>
        <begin position="1068"/>
        <end position="1082"/>
    </location>
</feature>
<feature type="compositionally biased region" description="Polar residues" evidence="2">
    <location>
        <begin position="1"/>
        <end position="10"/>
    </location>
</feature>
<feature type="region of interest" description="Disordered" evidence="2">
    <location>
        <begin position="806"/>
        <end position="837"/>
    </location>
</feature>
<name>A0A8J4ETQ4_9CHLO</name>
<dbReference type="GO" id="GO:0003723">
    <property type="term" value="F:RNA binding"/>
    <property type="evidence" value="ECO:0007669"/>
    <property type="project" value="TreeGrafter"/>
</dbReference>
<comment type="caution">
    <text evidence="3">The sequence shown here is derived from an EMBL/GenBank/DDBJ whole genome shotgun (WGS) entry which is preliminary data.</text>
</comment>
<dbReference type="PANTHER" id="PTHR23148:SF0">
    <property type="entry name" value="SERINE_ARGININE REPETITIVE MATRIX PROTEIN 1"/>
    <property type="match status" value="1"/>
</dbReference>
<feature type="compositionally biased region" description="Low complexity" evidence="2">
    <location>
        <begin position="11"/>
        <end position="23"/>
    </location>
</feature>
<dbReference type="Proteomes" id="UP000747399">
    <property type="component" value="Unassembled WGS sequence"/>
</dbReference>
<feature type="compositionally biased region" description="Gly residues" evidence="2">
    <location>
        <begin position="515"/>
        <end position="524"/>
    </location>
</feature>
<feature type="region of interest" description="Disordered" evidence="2">
    <location>
        <begin position="326"/>
        <end position="394"/>
    </location>
</feature>
<dbReference type="PANTHER" id="PTHR23148">
    <property type="entry name" value="SERINE/ARGININE REGULATED NUCLEAR MATRIX PROTEIN"/>
    <property type="match status" value="1"/>
</dbReference>
<feature type="region of interest" description="Disordered" evidence="2">
    <location>
        <begin position="1"/>
        <end position="53"/>
    </location>
</feature>
<evidence type="ECO:0000313" key="3">
    <source>
        <dbReference type="EMBL" id="GIL47497.1"/>
    </source>
</evidence>